<dbReference type="Proteomes" id="UP000327118">
    <property type="component" value="Unassembled WGS sequence"/>
</dbReference>
<accession>A0A5N6YVL9</accession>
<evidence type="ECO:0000313" key="1">
    <source>
        <dbReference type="EMBL" id="KAE8349501.1"/>
    </source>
</evidence>
<evidence type="ECO:0000313" key="2">
    <source>
        <dbReference type="Proteomes" id="UP000327118"/>
    </source>
</evidence>
<dbReference type="AlphaFoldDB" id="A0A5N6YVL9"/>
<gene>
    <name evidence="1" type="ORF">BDV28DRAFT_163558</name>
</gene>
<organism evidence="1 2">
    <name type="scientific">Aspergillus coremiiformis</name>
    <dbReference type="NCBI Taxonomy" id="138285"/>
    <lineage>
        <taxon>Eukaryota</taxon>
        <taxon>Fungi</taxon>
        <taxon>Dikarya</taxon>
        <taxon>Ascomycota</taxon>
        <taxon>Pezizomycotina</taxon>
        <taxon>Eurotiomycetes</taxon>
        <taxon>Eurotiomycetidae</taxon>
        <taxon>Eurotiales</taxon>
        <taxon>Aspergillaceae</taxon>
        <taxon>Aspergillus</taxon>
        <taxon>Aspergillus subgen. Circumdati</taxon>
    </lineage>
</organism>
<keyword evidence="2" id="KW-1185">Reference proteome</keyword>
<sequence>MPTWFRKGIDPGTIITLDQPVPSQWQIVKKLNEGDSQLTEAEAEHTRGCRLSFATTKLLCRDPTDHTKHAFMRIYLQLPYRGTEIDDADTRASQAATIVPQELIAYQELTQKSSITPKLLGYRTTPQDKSGPVPGGFAVWLAWEMVPGLRLGSKKRPDAFWTLDATEREEVRLSFVMSLNNMRKVGYFPDKVALSSLVWHKASKTVYFIGFRHRNVATGPSKGTVPDSKWIARFGLAKPNSDAWLKKGWNEDTSEWKW</sequence>
<dbReference type="OrthoDB" id="4207132at2759"/>
<dbReference type="EMBL" id="ML739300">
    <property type="protein sequence ID" value="KAE8349501.1"/>
    <property type="molecule type" value="Genomic_DNA"/>
</dbReference>
<protein>
    <submittedName>
        <fullName evidence="1">Uncharacterized protein</fullName>
    </submittedName>
</protein>
<reference evidence="2" key="1">
    <citation type="submission" date="2019-04" db="EMBL/GenBank/DDBJ databases">
        <title>Friends and foes A comparative genomics studyof 23 Aspergillus species from section Flavi.</title>
        <authorList>
            <consortium name="DOE Joint Genome Institute"/>
            <person name="Kjaerbolling I."/>
            <person name="Vesth T."/>
            <person name="Frisvad J.C."/>
            <person name="Nybo J.L."/>
            <person name="Theobald S."/>
            <person name="Kildgaard S."/>
            <person name="Isbrandt T."/>
            <person name="Kuo A."/>
            <person name="Sato A."/>
            <person name="Lyhne E.K."/>
            <person name="Kogle M.E."/>
            <person name="Wiebenga A."/>
            <person name="Kun R.S."/>
            <person name="Lubbers R.J."/>
            <person name="Makela M.R."/>
            <person name="Barry K."/>
            <person name="Chovatia M."/>
            <person name="Clum A."/>
            <person name="Daum C."/>
            <person name="Haridas S."/>
            <person name="He G."/>
            <person name="LaButti K."/>
            <person name="Lipzen A."/>
            <person name="Mondo S."/>
            <person name="Riley R."/>
            <person name="Salamov A."/>
            <person name="Simmons B.A."/>
            <person name="Magnuson J.K."/>
            <person name="Henrissat B."/>
            <person name="Mortensen U.H."/>
            <person name="Larsen T.O."/>
            <person name="Devries R.P."/>
            <person name="Grigoriev I.V."/>
            <person name="Machida M."/>
            <person name="Baker S.E."/>
            <person name="Andersen M.R."/>
        </authorList>
    </citation>
    <scope>NUCLEOTIDE SEQUENCE [LARGE SCALE GENOMIC DNA]</scope>
    <source>
        <strain evidence="2">CBS 553.77</strain>
    </source>
</reference>
<proteinExistence type="predicted"/>
<name>A0A5N6YVL9_9EURO</name>